<dbReference type="EnsemblPlants" id="OPUNC05G19510.1">
    <property type="protein sequence ID" value="OPUNC05G19510.1"/>
    <property type="gene ID" value="OPUNC05G19510"/>
</dbReference>
<reference evidence="1" key="2">
    <citation type="submission" date="2018-05" db="EMBL/GenBank/DDBJ databases">
        <title>OpunRS2 (Oryza punctata Reference Sequence Version 2).</title>
        <authorList>
            <person name="Zhang J."/>
            <person name="Kudrna D."/>
            <person name="Lee S."/>
            <person name="Talag J."/>
            <person name="Welchert J."/>
            <person name="Wing R.A."/>
        </authorList>
    </citation>
    <scope>NUCLEOTIDE SEQUENCE [LARGE SCALE GENOMIC DNA]</scope>
</reference>
<dbReference type="Proteomes" id="UP000026962">
    <property type="component" value="Chromosome 5"/>
</dbReference>
<protein>
    <submittedName>
        <fullName evidence="1">Uncharacterized protein</fullName>
    </submittedName>
</protein>
<evidence type="ECO:0000313" key="1">
    <source>
        <dbReference type="EnsemblPlants" id="OPUNC05G19510.1"/>
    </source>
</evidence>
<dbReference type="AlphaFoldDB" id="A0A0E0L4D3"/>
<dbReference type="Gramene" id="OPUNC05G19510.1">
    <property type="protein sequence ID" value="OPUNC05G19510.1"/>
    <property type="gene ID" value="OPUNC05G19510"/>
</dbReference>
<name>A0A0E0L4D3_ORYPU</name>
<reference evidence="1" key="1">
    <citation type="submission" date="2015-04" db="UniProtKB">
        <authorList>
            <consortium name="EnsemblPlants"/>
        </authorList>
    </citation>
    <scope>IDENTIFICATION</scope>
</reference>
<sequence length="73" mass="7828">MSSHSGHHLYGAAIGKVPFLCRRVAGSSPGHSASSSASVHERHKLLYNKLSIYLARAVRFHMLMSSGARSPAP</sequence>
<keyword evidence="2" id="KW-1185">Reference proteome</keyword>
<dbReference type="HOGENOM" id="CLU_2709084_0_0_1"/>
<evidence type="ECO:0000313" key="2">
    <source>
        <dbReference type="Proteomes" id="UP000026962"/>
    </source>
</evidence>
<proteinExistence type="predicted"/>
<organism evidence="1">
    <name type="scientific">Oryza punctata</name>
    <name type="common">Red rice</name>
    <dbReference type="NCBI Taxonomy" id="4537"/>
    <lineage>
        <taxon>Eukaryota</taxon>
        <taxon>Viridiplantae</taxon>
        <taxon>Streptophyta</taxon>
        <taxon>Embryophyta</taxon>
        <taxon>Tracheophyta</taxon>
        <taxon>Spermatophyta</taxon>
        <taxon>Magnoliopsida</taxon>
        <taxon>Liliopsida</taxon>
        <taxon>Poales</taxon>
        <taxon>Poaceae</taxon>
        <taxon>BOP clade</taxon>
        <taxon>Oryzoideae</taxon>
        <taxon>Oryzeae</taxon>
        <taxon>Oryzinae</taxon>
        <taxon>Oryza</taxon>
    </lineage>
</organism>
<accession>A0A0E0L4D3</accession>